<evidence type="ECO:0000313" key="3">
    <source>
        <dbReference type="Proteomes" id="UP001220610"/>
    </source>
</evidence>
<dbReference type="Pfam" id="PF14391">
    <property type="entry name" value="DUF4421"/>
    <property type="match status" value="1"/>
</dbReference>
<organism evidence="2 3">
    <name type="scientific">Candidatus Pseudobacter hemicellulosilyticus</name>
    <dbReference type="NCBI Taxonomy" id="3121375"/>
    <lineage>
        <taxon>Bacteria</taxon>
        <taxon>Pseudomonadati</taxon>
        <taxon>Bacteroidota</taxon>
        <taxon>Chitinophagia</taxon>
        <taxon>Chitinophagales</taxon>
        <taxon>Chitinophagaceae</taxon>
        <taxon>Pseudobacter</taxon>
    </lineage>
</organism>
<evidence type="ECO:0000256" key="1">
    <source>
        <dbReference type="SAM" id="SignalP"/>
    </source>
</evidence>
<dbReference type="Proteomes" id="UP001220610">
    <property type="component" value="Chromosome"/>
</dbReference>
<sequence>MRQKQAAVLRTSYRSIGVLMILLGLGRQAAAQTDSAKEINPDYYETYPELITGRTYFSQKYTSLILEARESVDDLKYRPNTTLNFGVGATYGWFTLNLAYGFDFLNGGDEAKGETRYLDLQSHVYTRKMCIDLFGQFYRGFYLHPKGTAAELDKYYVRKDVKVRHLGAAAYYIFDWHKLSMRAAMLQNEWQKKSAGSLLVGGEFYFGVTTGDSALVPGLLAQDYRQAGVDKFRYFDIGPGIGYAYTFVYREHLFAMGGITASFPLNFQKEWIGDHSERKFSISPDLMYRIGIGYGDERANISATWVNNTFQTRGHSGKYQIRTGNVRLNAAFRFMPGPRLKKLIRPFHSGM</sequence>
<dbReference type="EMBL" id="CP119311">
    <property type="protein sequence ID" value="WEK37117.1"/>
    <property type="molecule type" value="Genomic_DNA"/>
</dbReference>
<gene>
    <name evidence="2" type="ORF">P0Y53_06355</name>
</gene>
<keyword evidence="1" id="KW-0732">Signal</keyword>
<dbReference type="InterPro" id="IPR025535">
    <property type="entry name" value="DUF4421"/>
</dbReference>
<accession>A0AAJ6BIB6</accession>
<name>A0AAJ6BIB6_9BACT</name>
<feature type="chain" id="PRO_5042462846" evidence="1">
    <location>
        <begin position="30"/>
        <end position="351"/>
    </location>
</feature>
<evidence type="ECO:0000313" key="2">
    <source>
        <dbReference type="EMBL" id="WEK37117.1"/>
    </source>
</evidence>
<dbReference type="AlphaFoldDB" id="A0AAJ6BIB6"/>
<feature type="signal peptide" evidence="1">
    <location>
        <begin position="1"/>
        <end position="29"/>
    </location>
</feature>
<proteinExistence type="predicted"/>
<reference evidence="2" key="1">
    <citation type="submission" date="2023-03" db="EMBL/GenBank/DDBJ databases">
        <title>Andean soil-derived lignocellulolytic bacterial consortium as a source of novel taxa and putative plastic-active enzymes.</title>
        <authorList>
            <person name="Diaz-Garcia L."/>
            <person name="Chuvochina M."/>
            <person name="Feuerriegel G."/>
            <person name="Bunk B."/>
            <person name="Sproer C."/>
            <person name="Streit W.R."/>
            <person name="Rodriguez L.M."/>
            <person name="Overmann J."/>
            <person name="Jimenez D.J."/>
        </authorList>
    </citation>
    <scope>NUCLEOTIDE SEQUENCE</scope>
    <source>
        <strain evidence="2">MAG 7</strain>
    </source>
</reference>
<protein>
    <submittedName>
        <fullName evidence="2">DUF4421 domain-containing protein</fullName>
    </submittedName>
</protein>